<protein>
    <recommendedName>
        <fullName evidence="9">Major facilitator superfamily (MFS) profile domain-containing protein</fullName>
    </recommendedName>
</protein>
<feature type="compositionally biased region" description="Low complexity" evidence="7">
    <location>
        <begin position="527"/>
        <end position="538"/>
    </location>
</feature>
<evidence type="ECO:0000256" key="4">
    <source>
        <dbReference type="ARBA" id="ARBA00022692"/>
    </source>
</evidence>
<dbReference type="EMBL" id="JAEPRB010000093">
    <property type="protein sequence ID" value="KAG2222051.1"/>
    <property type="molecule type" value="Genomic_DNA"/>
</dbReference>
<dbReference type="Proteomes" id="UP000646827">
    <property type="component" value="Unassembled WGS sequence"/>
</dbReference>
<feature type="transmembrane region" description="Helical" evidence="8">
    <location>
        <begin position="1170"/>
        <end position="1189"/>
    </location>
</feature>
<feature type="compositionally biased region" description="Polar residues" evidence="7">
    <location>
        <begin position="539"/>
        <end position="549"/>
    </location>
</feature>
<feature type="region of interest" description="Disordered" evidence="7">
    <location>
        <begin position="319"/>
        <end position="383"/>
    </location>
</feature>
<name>A0A8H7VGF5_9FUNG</name>
<feature type="compositionally biased region" description="Low complexity" evidence="7">
    <location>
        <begin position="976"/>
        <end position="990"/>
    </location>
</feature>
<dbReference type="InterPro" id="IPR005828">
    <property type="entry name" value="MFS_sugar_transport-like"/>
</dbReference>
<feature type="region of interest" description="Disordered" evidence="7">
    <location>
        <begin position="512"/>
        <end position="609"/>
    </location>
</feature>
<organism evidence="10 11">
    <name type="scientific">Circinella minor</name>
    <dbReference type="NCBI Taxonomy" id="1195481"/>
    <lineage>
        <taxon>Eukaryota</taxon>
        <taxon>Fungi</taxon>
        <taxon>Fungi incertae sedis</taxon>
        <taxon>Mucoromycota</taxon>
        <taxon>Mucoromycotina</taxon>
        <taxon>Mucoromycetes</taxon>
        <taxon>Mucorales</taxon>
        <taxon>Lichtheimiaceae</taxon>
        <taxon>Circinella</taxon>
    </lineage>
</organism>
<feature type="transmembrane region" description="Helical" evidence="8">
    <location>
        <begin position="823"/>
        <end position="843"/>
    </location>
</feature>
<keyword evidence="4 8" id="KW-0812">Transmembrane</keyword>
<dbReference type="SUPFAM" id="SSF103473">
    <property type="entry name" value="MFS general substrate transporter"/>
    <property type="match status" value="1"/>
</dbReference>
<dbReference type="PANTHER" id="PTHR23503">
    <property type="entry name" value="SOLUTE CARRIER FAMILY 2"/>
    <property type="match status" value="1"/>
</dbReference>
<dbReference type="Gene3D" id="1.20.1250.20">
    <property type="entry name" value="MFS general substrate transporter like domains"/>
    <property type="match status" value="2"/>
</dbReference>
<dbReference type="PRINTS" id="PR00171">
    <property type="entry name" value="SUGRTRNSPORT"/>
</dbReference>
<accession>A0A8H7VGF5</accession>
<dbReference type="CDD" id="cd14279">
    <property type="entry name" value="CUE"/>
    <property type="match status" value="1"/>
</dbReference>
<evidence type="ECO:0000259" key="9">
    <source>
        <dbReference type="PROSITE" id="PS50850"/>
    </source>
</evidence>
<dbReference type="InterPro" id="IPR003663">
    <property type="entry name" value="Sugar/inositol_transpt"/>
</dbReference>
<feature type="transmembrane region" description="Helical" evidence="8">
    <location>
        <begin position="1136"/>
        <end position="1158"/>
    </location>
</feature>
<feature type="transmembrane region" description="Helical" evidence="8">
    <location>
        <begin position="1043"/>
        <end position="1068"/>
    </location>
</feature>
<dbReference type="PROSITE" id="PS00216">
    <property type="entry name" value="SUGAR_TRANSPORT_1"/>
    <property type="match status" value="2"/>
</dbReference>
<comment type="caution">
    <text evidence="10">The sequence shown here is derived from an EMBL/GenBank/DDBJ whole genome shotgun (WGS) entry which is preliminary data.</text>
</comment>
<feature type="domain" description="Major facilitator superfamily (MFS) profile" evidence="9">
    <location>
        <begin position="738"/>
        <end position="1224"/>
    </location>
</feature>
<feature type="transmembrane region" description="Helical" evidence="8">
    <location>
        <begin position="1106"/>
        <end position="1124"/>
    </location>
</feature>
<evidence type="ECO:0000256" key="7">
    <source>
        <dbReference type="SAM" id="MobiDB-lite"/>
    </source>
</evidence>
<sequence>MHDKNEEGVIDNTAQQQNGNAGGEEKTLVYPSDEKTAIEEPSLPNDNDNKVIMEEKTLVEEEAEEEDQVSYLPLDKLNIRFSDDFSILMDQFNNFHDNQQQQQQQQQEYKKPDNKQLPTTMIQVTEATFSEPGLVIENKTGKKGKVSREAIGGCGKEKEGPTEGDYNNYIKSPPSLLLSPSASPVNNNNKIKVPASPTTTKISTMTEEIDLVTQQKQQQQREKETPLLLSAEAKRNDKYLVEELEQKESTLSFPLTSLPPPPPPPLIITAATTTTSTSTTTTSPVSSTTTSTNNNCNSPMALSVCYATEPFISSPLIATPKSRSSISSRRSRRLSTLSKKSSKSSRYFPKQLKQEQTQQLSEDTSNSNNVSNNNNKYHPRSYAEMMRVPNTRERIAFYERTFKQCIRADSKLSLWIKQTKEKGLPKPMTEGYTPPTRPVSPEIQPTPTMSSSLSGSISTFLRKAAVSNSVTLPRRAAFSSETPKPSLSRLFLPTSMSRLSLSRSSRPKILPYNATVGVDDDYDHMDSSQQYNSPYQQPKTASNKRQSQKPPRPSIDCSSASTRRWRGSLRLSASSSRRTSTESLPTVSSPLSTTSSASSKLSRRTTLRKASCDTVLQINERSGMPTYEQQQQQIGLKQKKSLSTLPPPRKIKPVEQGPDAALNELCNVLPQLDRKVLQEYLDEAGGDPMVAITLAMSQYKKVPTNNNDGTNNINNNKKVKSDNTMATSNGLTSYLVFVVFTITLGAFQYGYHNGELNTPQAVISKCQTKQGILIEVNDGTSGLPGCIRMTDAKYSLVVAMLTAGGLVGALSASYVSDRFGRRLSLFGTAVLMGLGSVIMTFAVNVSSLMAGRFITGLGSGIVTVVVPAYIAECVPKASRGFFGTLNQLAIVVGILVAQGIGMAWSTLAAWRSILAIGIVLAIAQLLLLPFCVDSPRHLASIPGGLNSAKASLLRLRGPPIELVEAEVNEWRNEQMSSNNSNSSGNTATNSQQEPLLQNEEGGEAEYQEEQEQQHHHVVSVVESERPKINVIRLLSSGQHRRPLLIVLLLQLAQQFSGINAVIFYSTSIMSAVFPQSSDLITVYISVVNLLMTIVSAYLMDRVGRRTLFLVSSSTMAIMSVLLGWSMEAAGQDKVSAAAIIGFVAAFAIGLGPIPFLMIPELVDTAAVSSAGSVGLACNMVSNFVVSAGFLGLRDIIGQDGVFYMFGIILVVMTCLAFYILPETKGRSADEVIRSNWAIYPPVNYQPLRSPTTTTEIA</sequence>
<dbReference type="PROSITE" id="PS00217">
    <property type="entry name" value="SUGAR_TRANSPORT_2"/>
    <property type="match status" value="1"/>
</dbReference>
<feature type="transmembrane region" description="Helical" evidence="8">
    <location>
        <begin position="1080"/>
        <end position="1099"/>
    </location>
</feature>
<reference evidence="10 11" key="1">
    <citation type="submission" date="2020-12" db="EMBL/GenBank/DDBJ databases">
        <title>Metabolic potential, ecology and presence of endohyphal bacteria is reflected in genomic diversity of Mucoromycotina.</title>
        <authorList>
            <person name="Muszewska A."/>
            <person name="Okrasinska A."/>
            <person name="Steczkiewicz K."/>
            <person name="Drgas O."/>
            <person name="Orlowska M."/>
            <person name="Perlinska-Lenart U."/>
            <person name="Aleksandrzak-Piekarczyk T."/>
            <person name="Szatraj K."/>
            <person name="Zielenkiewicz U."/>
            <person name="Pilsyk S."/>
            <person name="Malc E."/>
            <person name="Mieczkowski P."/>
            <person name="Kruszewska J.S."/>
            <person name="Biernat P."/>
            <person name="Pawlowska J."/>
        </authorList>
    </citation>
    <scope>NUCLEOTIDE SEQUENCE [LARGE SCALE GENOMIC DNA]</scope>
    <source>
        <strain evidence="10 11">CBS 142.35</strain>
    </source>
</reference>
<feature type="compositionally biased region" description="Low complexity" evidence="7">
    <location>
        <begin position="568"/>
        <end position="600"/>
    </location>
</feature>
<feature type="transmembrane region" description="Helical" evidence="8">
    <location>
        <begin position="882"/>
        <end position="904"/>
    </location>
</feature>
<feature type="compositionally biased region" description="Polar residues" evidence="7">
    <location>
        <begin position="354"/>
        <end position="364"/>
    </location>
</feature>
<keyword evidence="3" id="KW-0813">Transport</keyword>
<evidence type="ECO:0000256" key="8">
    <source>
        <dbReference type="SAM" id="Phobius"/>
    </source>
</evidence>
<feature type="transmembrane region" description="Helical" evidence="8">
    <location>
        <begin position="1201"/>
        <end position="1220"/>
    </location>
</feature>
<evidence type="ECO:0000256" key="6">
    <source>
        <dbReference type="ARBA" id="ARBA00023136"/>
    </source>
</evidence>
<gene>
    <name evidence="10" type="ORF">INT45_003696</name>
</gene>
<dbReference type="InterPro" id="IPR045263">
    <property type="entry name" value="GLUT"/>
</dbReference>
<dbReference type="OrthoDB" id="4540492at2759"/>
<dbReference type="GO" id="GO:0015149">
    <property type="term" value="F:hexose transmembrane transporter activity"/>
    <property type="evidence" value="ECO:0007669"/>
    <property type="project" value="TreeGrafter"/>
</dbReference>
<feature type="region of interest" description="Disordered" evidence="7">
    <location>
        <begin position="1"/>
        <end position="50"/>
    </location>
</feature>
<evidence type="ECO:0000313" key="10">
    <source>
        <dbReference type="EMBL" id="KAG2222051.1"/>
    </source>
</evidence>
<evidence type="ECO:0000256" key="2">
    <source>
        <dbReference type="ARBA" id="ARBA00010992"/>
    </source>
</evidence>
<feature type="compositionally biased region" description="Low complexity" evidence="7">
    <location>
        <begin position="321"/>
        <end position="339"/>
    </location>
</feature>
<feature type="transmembrane region" description="Helical" evidence="8">
    <location>
        <begin position="910"/>
        <end position="932"/>
    </location>
</feature>
<comment type="similarity">
    <text evidence="2">Belongs to the major facilitator superfamily. Sugar transporter (TC 2.A.1.1) family.</text>
</comment>
<dbReference type="InterPro" id="IPR036259">
    <property type="entry name" value="MFS_trans_sf"/>
</dbReference>
<feature type="compositionally biased region" description="Basic and acidic residues" evidence="7">
    <location>
        <begin position="23"/>
        <end position="38"/>
    </location>
</feature>
<feature type="compositionally biased region" description="Low complexity" evidence="7">
    <location>
        <begin position="274"/>
        <end position="292"/>
    </location>
</feature>
<comment type="subcellular location">
    <subcellularLocation>
        <location evidence="1">Membrane</location>
        <topology evidence="1">Multi-pass membrane protein</topology>
    </subcellularLocation>
</comment>
<feature type="transmembrane region" description="Helical" evidence="8">
    <location>
        <begin position="794"/>
        <end position="816"/>
    </location>
</feature>
<dbReference type="InterPro" id="IPR020846">
    <property type="entry name" value="MFS_dom"/>
</dbReference>
<feature type="transmembrane region" description="Helical" evidence="8">
    <location>
        <begin position="849"/>
        <end position="870"/>
    </location>
</feature>
<dbReference type="AlphaFoldDB" id="A0A8H7VGF5"/>
<evidence type="ECO:0000313" key="11">
    <source>
        <dbReference type="Proteomes" id="UP000646827"/>
    </source>
</evidence>
<feature type="compositionally biased region" description="Acidic residues" evidence="7">
    <location>
        <begin position="1000"/>
        <end position="1010"/>
    </location>
</feature>
<dbReference type="InterPro" id="IPR005829">
    <property type="entry name" value="Sugar_transporter_CS"/>
</dbReference>
<dbReference type="Pfam" id="PF00083">
    <property type="entry name" value="Sugar_tr"/>
    <property type="match status" value="2"/>
</dbReference>
<feature type="region of interest" description="Disordered" evidence="7">
    <location>
        <begin position="971"/>
        <end position="1017"/>
    </location>
</feature>
<dbReference type="PANTHER" id="PTHR23503:SF8">
    <property type="entry name" value="FACILITATED GLUCOSE TRANSPORTER PROTEIN 1"/>
    <property type="match status" value="1"/>
</dbReference>
<feature type="compositionally biased region" description="Low complexity" evidence="7">
    <location>
        <begin position="365"/>
        <end position="375"/>
    </location>
</feature>
<evidence type="ECO:0000256" key="3">
    <source>
        <dbReference type="ARBA" id="ARBA00022448"/>
    </source>
</evidence>
<keyword evidence="11" id="KW-1185">Reference proteome</keyword>
<feature type="region of interest" description="Disordered" evidence="7">
    <location>
        <begin position="274"/>
        <end position="297"/>
    </location>
</feature>
<evidence type="ECO:0000256" key="1">
    <source>
        <dbReference type="ARBA" id="ARBA00004141"/>
    </source>
</evidence>
<keyword evidence="6 8" id="KW-0472">Membrane</keyword>
<keyword evidence="5 8" id="KW-1133">Transmembrane helix</keyword>
<dbReference type="GO" id="GO:0016020">
    <property type="term" value="C:membrane"/>
    <property type="evidence" value="ECO:0007669"/>
    <property type="project" value="UniProtKB-SubCell"/>
</dbReference>
<feature type="region of interest" description="Disordered" evidence="7">
    <location>
        <begin position="425"/>
        <end position="454"/>
    </location>
</feature>
<dbReference type="PROSITE" id="PS50850">
    <property type="entry name" value="MFS"/>
    <property type="match status" value="1"/>
</dbReference>
<evidence type="ECO:0000256" key="5">
    <source>
        <dbReference type="ARBA" id="ARBA00022989"/>
    </source>
</evidence>
<proteinExistence type="inferred from homology"/>